<comment type="caution">
    <text evidence="11">The sequence shown here is derived from an EMBL/GenBank/DDBJ whole genome shotgun (WGS) entry which is preliminary data.</text>
</comment>
<proteinExistence type="inferred from homology"/>
<evidence type="ECO:0000313" key="11">
    <source>
        <dbReference type="EMBL" id="MBS7525544.1"/>
    </source>
</evidence>
<keyword evidence="12" id="KW-1185">Reference proteome</keyword>
<dbReference type="PANTHER" id="PTHR35011:SF2">
    <property type="entry name" value="2,3-DIKETO-L-GULONATE TRAP TRANSPORTER SMALL PERMEASE PROTEIN YIAM"/>
    <property type="match status" value="1"/>
</dbReference>
<evidence type="ECO:0000256" key="8">
    <source>
        <dbReference type="ARBA" id="ARBA00038436"/>
    </source>
</evidence>
<dbReference type="Pfam" id="PF04290">
    <property type="entry name" value="DctQ"/>
    <property type="match status" value="1"/>
</dbReference>
<evidence type="ECO:0000313" key="12">
    <source>
        <dbReference type="Proteomes" id="UP000746471"/>
    </source>
</evidence>
<protein>
    <submittedName>
        <fullName evidence="11">TRAP transporter small permease</fullName>
    </submittedName>
</protein>
<keyword evidence="4" id="KW-0997">Cell inner membrane</keyword>
<evidence type="ECO:0000256" key="1">
    <source>
        <dbReference type="ARBA" id="ARBA00004429"/>
    </source>
</evidence>
<comment type="subcellular location">
    <subcellularLocation>
        <location evidence="1">Cell inner membrane</location>
        <topology evidence="1">Multi-pass membrane protein</topology>
    </subcellularLocation>
</comment>
<dbReference type="Proteomes" id="UP000746471">
    <property type="component" value="Unassembled WGS sequence"/>
</dbReference>
<dbReference type="InterPro" id="IPR055348">
    <property type="entry name" value="DctQ"/>
</dbReference>
<feature type="transmembrane region" description="Helical" evidence="9">
    <location>
        <begin position="89"/>
        <end position="110"/>
    </location>
</feature>
<gene>
    <name evidence="11" type="ORF">KHM83_02490</name>
</gene>
<feature type="domain" description="Tripartite ATP-independent periplasmic transporters DctQ component" evidence="10">
    <location>
        <begin position="26"/>
        <end position="154"/>
    </location>
</feature>
<evidence type="ECO:0000256" key="6">
    <source>
        <dbReference type="ARBA" id="ARBA00022989"/>
    </source>
</evidence>
<keyword evidence="5 9" id="KW-0812">Transmembrane</keyword>
<feature type="transmembrane region" description="Helical" evidence="9">
    <location>
        <begin position="130"/>
        <end position="155"/>
    </location>
</feature>
<evidence type="ECO:0000256" key="9">
    <source>
        <dbReference type="SAM" id="Phobius"/>
    </source>
</evidence>
<evidence type="ECO:0000256" key="4">
    <source>
        <dbReference type="ARBA" id="ARBA00022519"/>
    </source>
</evidence>
<keyword evidence="3" id="KW-1003">Cell membrane</keyword>
<keyword evidence="2" id="KW-0813">Transport</keyword>
<dbReference type="PANTHER" id="PTHR35011">
    <property type="entry name" value="2,3-DIKETO-L-GULONATE TRAP TRANSPORTER SMALL PERMEASE PROTEIN YIAM"/>
    <property type="match status" value="1"/>
</dbReference>
<keyword evidence="6 9" id="KW-1133">Transmembrane helix</keyword>
<dbReference type="EMBL" id="JAHBCL010000003">
    <property type="protein sequence ID" value="MBS7525544.1"/>
    <property type="molecule type" value="Genomic_DNA"/>
</dbReference>
<accession>A0ABS5PMB1</accession>
<evidence type="ECO:0000256" key="5">
    <source>
        <dbReference type="ARBA" id="ARBA00022692"/>
    </source>
</evidence>
<feature type="transmembrane region" description="Helical" evidence="9">
    <location>
        <begin position="16"/>
        <end position="40"/>
    </location>
</feature>
<name>A0ABS5PMB1_9FIRM</name>
<evidence type="ECO:0000256" key="2">
    <source>
        <dbReference type="ARBA" id="ARBA00022448"/>
    </source>
</evidence>
<sequence length="160" mass="18397">MVFINKLSHWLNKISGYFLVFCFGLMTITYFGQVLLRYVFQTGLHWTEELTRYTNIAMVMVGSAMLAGQHKHINVSALEMMLPESLRKYLYIFQQLLSLIFFGVVVKISLDMVALAGTQVSTNMRVPMAYVYSIFTVAFAISVFQVIVYILNLLVKREVQ</sequence>
<reference evidence="11 12" key="1">
    <citation type="submission" date="2021-05" db="EMBL/GenBank/DDBJ databases">
        <title>Fusibacter ferrireducens sp. nov., an anaerobic, sulfur- and Fe-reducing bacterium isolated from the mangrove sediment.</title>
        <authorList>
            <person name="Qiu D."/>
        </authorList>
    </citation>
    <scope>NUCLEOTIDE SEQUENCE [LARGE SCALE GENOMIC DNA]</scope>
    <source>
        <strain evidence="11 12">DSM 12116</strain>
    </source>
</reference>
<keyword evidence="7 9" id="KW-0472">Membrane</keyword>
<evidence type="ECO:0000256" key="7">
    <source>
        <dbReference type="ARBA" id="ARBA00023136"/>
    </source>
</evidence>
<dbReference type="RefSeq" id="WP_213235332.1">
    <property type="nucleotide sequence ID" value="NZ_JAHBCL010000003.1"/>
</dbReference>
<evidence type="ECO:0000259" key="10">
    <source>
        <dbReference type="Pfam" id="PF04290"/>
    </source>
</evidence>
<evidence type="ECO:0000256" key="3">
    <source>
        <dbReference type="ARBA" id="ARBA00022475"/>
    </source>
</evidence>
<dbReference type="InterPro" id="IPR007387">
    <property type="entry name" value="TRAP_DctQ"/>
</dbReference>
<organism evidence="11 12">
    <name type="scientific">Fusibacter paucivorans</name>
    <dbReference type="NCBI Taxonomy" id="76009"/>
    <lineage>
        <taxon>Bacteria</taxon>
        <taxon>Bacillati</taxon>
        <taxon>Bacillota</taxon>
        <taxon>Clostridia</taxon>
        <taxon>Eubacteriales</taxon>
        <taxon>Eubacteriales Family XII. Incertae Sedis</taxon>
        <taxon>Fusibacter</taxon>
    </lineage>
</organism>
<comment type="similarity">
    <text evidence="8">Belongs to the TRAP transporter small permease family.</text>
</comment>